<reference evidence="6" key="1">
    <citation type="submission" date="2020-09" db="EMBL/GenBank/DDBJ databases">
        <title>A novel bacterium of genus Paenibacillus, isolated from South China Sea.</title>
        <authorList>
            <person name="Huang H."/>
            <person name="Mo K."/>
            <person name="Hu Y."/>
        </authorList>
    </citation>
    <scope>NUCLEOTIDE SEQUENCE</scope>
    <source>
        <strain evidence="6">IB182363</strain>
    </source>
</reference>
<keyword evidence="6" id="KW-0808">Transferase</keyword>
<keyword evidence="3 5" id="KW-1133">Transmembrane helix</keyword>
<evidence type="ECO:0000256" key="2">
    <source>
        <dbReference type="ARBA" id="ARBA00022692"/>
    </source>
</evidence>
<feature type="transmembrane region" description="Helical" evidence="5">
    <location>
        <begin position="84"/>
        <end position="103"/>
    </location>
</feature>
<feature type="transmembrane region" description="Helical" evidence="5">
    <location>
        <begin position="269"/>
        <end position="287"/>
    </location>
</feature>
<name>A0A927H3B1_9BACL</name>
<feature type="transmembrane region" description="Helical" evidence="5">
    <location>
        <begin position="198"/>
        <end position="222"/>
    </location>
</feature>
<dbReference type="InterPro" id="IPR044878">
    <property type="entry name" value="UbiA_sf"/>
</dbReference>
<keyword evidence="6" id="KW-0328">Glycosyltransferase</keyword>
<keyword evidence="7" id="KW-1185">Reference proteome</keyword>
<feature type="transmembrane region" description="Helical" evidence="5">
    <location>
        <begin position="109"/>
        <end position="125"/>
    </location>
</feature>
<protein>
    <submittedName>
        <fullName evidence="6">Decaprenyl-phosphate phosphoribosyltransferase</fullName>
        <ecNumber evidence="6">2.4.2.45</ecNumber>
    </submittedName>
</protein>
<dbReference type="Pfam" id="PF01040">
    <property type="entry name" value="UbiA"/>
    <property type="match status" value="1"/>
</dbReference>
<evidence type="ECO:0000256" key="5">
    <source>
        <dbReference type="SAM" id="Phobius"/>
    </source>
</evidence>
<dbReference type="CDD" id="cd13963">
    <property type="entry name" value="PT_UbiA_2"/>
    <property type="match status" value="1"/>
</dbReference>
<keyword evidence="2 5" id="KW-0812">Transmembrane</keyword>
<evidence type="ECO:0000256" key="4">
    <source>
        <dbReference type="ARBA" id="ARBA00023136"/>
    </source>
</evidence>
<dbReference type="PANTHER" id="PTHR42723:SF1">
    <property type="entry name" value="CHLOROPHYLL SYNTHASE, CHLOROPLASTIC"/>
    <property type="match status" value="1"/>
</dbReference>
<dbReference type="GO" id="GO:0016765">
    <property type="term" value="F:transferase activity, transferring alkyl or aryl (other than methyl) groups"/>
    <property type="evidence" value="ECO:0007669"/>
    <property type="project" value="InterPro"/>
</dbReference>
<dbReference type="PANTHER" id="PTHR42723">
    <property type="entry name" value="CHLOROPHYLL SYNTHASE"/>
    <property type="match status" value="1"/>
</dbReference>
<dbReference type="GO" id="GO:0016020">
    <property type="term" value="C:membrane"/>
    <property type="evidence" value="ECO:0007669"/>
    <property type="project" value="UniProtKB-SubCell"/>
</dbReference>
<feature type="transmembrane region" description="Helical" evidence="5">
    <location>
        <begin position="228"/>
        <end position="248"/>
    </location>
</feature>
<dbReference type="NCBIfam" id="NF008978">
    <property type="entry name" value="PRK12324.1-4"/>
    <property type="match status" value="1"/>
</dbReference>
<keyword evidence="4 5" id="KW-0472">Membrane</keyword>
<organism evidence="6 7">
    <name type="scientific">Paenibacillus oceani</name>
    <dbReference type="NCBI Taxonomy" id="2772510"/>
    <lineage>
        <taxon>Bacteria</taxon>
        <taxon>Bacillati</taxon>
        <taxon>Bacillota</taxon>
        <taxon>Bacilli</taxon>
        <taxon>Bacillales</taxon>
        <taxon>Paenibacillaceae</taxon>
        <taxon>Paenibacillus</taxon>
    </lineage>
</organism>
<dbReference type="GO" id="GO:0016757">
    <property type="term" value="F:glycosyltransferase activity"/>
    <property type="evidence" value="ECO:0007669"/>
    <property type="project" value="UniProtKB-KW"/>
</dbReference>
<comment type="subcellular location">
    <subcellularLocation>
        <location evidence="1">Membrane</location>
        <topology evidence="1">Multi-pass membrane protein</topology>
    </subcellularLocation>
</comment>
<dbReference type="InterPro" id="IPR050475">
    <property type="entry name" value="Prenyltransferase_related"/>
</dbReference>
<comment type="caution">
    <text evidence="6">The sequence shown here is derived from an EMBL/GenBank/DDBJ whole genome shotgun (WGS) entry which is preliminary data.</text>
</comment>
<feature type="transmembrane region" description="Helical" evidence="5">
    <location>
        <begin position="161"/>
        <end position="177"/>
    </location>
</feature>
<feature type="transmembrane region" description="Helical" evidence="5">
    <location>
        <begin position="132"/>
        <end position="155"/>
    </location>
</feature>
<gene>
    <name evidence="6" type="ORF">IDH45_29730</name>
</gene>
<dbReference type="EMBL" id="JACXJA010000053">
    <property type="protein sequence ID" value="MBD2866162.1"/>
    <property type="molecule type" value="Genomic_DNA"/>
</dbReference>
<dbReference type="Proteomes" id="UP000639396">
    <property type="component" value="Unassembled WGS sequence"/>
</dbReference>
<proteinExistence type="predicted"/>
<accession>A0A927H3B1</accession>
<evidence type="ECO:0000313" key="6">
    <source>
        <dbReference type="EMBL" id="MBD2866162.1"/>
    </source>
</evidence>
<dbReference type="NCBIfam" id="NF008977">
    <property type="entry name" value="PRK12324.1-2"/>
    <property type="match status" value="1"/>
</dbReference>
<dbReference type="EC" id="2.4.2.45" evidence="6"/>
<dbReference type="RefSeq" id="WP_190931780.1">
    <property type="nucleotide sequence ID" value="NZ_JACXJA010000053.1"/>
</dbReference>
<dbReference type="AlphaFoldDB" id="A0A927H3B1"/>
<evidence type="ECO:0000313" key="7">
    <source>
        <dbReference type="Proteomes" id="UP000639396"/>
    </source>
</evidence>
<dbReference type="Gene3D" id="1.10.357.140">
    <property type="entry name" value="UbiA prenyltransferase"/>
    <property type="match status" value="1"/>
</dbReference>
<sequence length="288" mass="32511">MVHSIIPFIQCLRPKQWTKNVLVLAAFLFSLNKISLSAGVDAFLGFLLFCATSGVVYIVNDWFDLEKDRAHPVKKFRPMAAGRIPPNAALTFGLILLGASFAFALSKNLMFGLLLIAYFLMNVAYSAWLKHVVLLDIMIIAAGFVMRSVGGGLIIGVQLTPWFLVCTMLLALFLAVSKRRHEFISMPDKASRRKVLKLYSTQLLDQLISIVTTSTIISYSLFTFTSGSNYHMMWTIPFVMYGIFRYLYLIYMKDEGGSPEKILLEDKPMLITVLLYGLSVFVILRYLQ</sequence>
<dbReference type="InterPro" id="IPR000537">
    <property type="entry name" value="UbiA_prenyltransferase"/>
</dbReference>
<evidence type="ECO:0000256" key="3">
    <source>
        <dbReference type="ARBA" id="ARBA00022989"/>
    </source>
</evidence>
<feature type="transmembrane region" description="Helical" evidence="5">
    <location>
        <begin position="21"/>
        <end position="38"/>
    </location>
</feature>
<evidence type="ECO:0000256" key="1">
    <source>
        <dbReference type="ARBA" id="ARBA00004141"/>
    </source>
</evidence>
<feature type="transmembrane region" description="Helical" evidence="5">
    <location>
        <begin position="44"/>
        <end position="63"/>
    </location>
</feature>